<dbReference type="InterPro" id="IPR007835">
    <property type="entry name" value="MOFRL"/>
</dbReference>
<protein>
    <submittedName>
        <fullName evidence="3">Glycerate kinase</fullName>
    </submittedName>
</protein>
<dbReference type="InterPro" id="IPR025286">
    <property type="entry name" value="MOFRL_assoc_dom"/>
</dbReference>
<dbReference type="Proteomes" id="UP000662888">
    <property type="component" value="Chromosome"/>
</dbReference>
<evidence type="ECO:0000259" key="1">
    <source>
        <dbReference type="Pfam" id="PF05161"/>
    </source>
</evidence>
<dbReference type="Pfam" id="PF13660">
    <property type="entry name" value="DUF4147"/>
    <property type="match status" value="1"/>
</dbReference>
<dbReference type="RefSeq" id="WP_206090821.1">
    <property type="nucleotide sequence ID" value="NZ_CP065053.1"/>
</dbReference>
<gene>
    <name evidence="3" type="ORF">IV454_06625</name>
</gene>
<dbReference type="Gene3D" id="3.40.50.10180">
    <property type="entry name" value="Glycerate kinase, MOFRL-like N-terminal domain"/>
    <property type="match status" value="1"/>
</dbReference>
<dbReference type="InterPro" id="IPR039760">
    <property type="entry name" value="MOFRL_protein"/>
</dbReference>
<keyword evidence="4" id="KW-1185">Reference proteome</keyword>
<dbReference type="GO" id="GO:0016301">
    <property type="term" value="F:kinase activity"/>
    <property type="evidence" value="ECO:0007669"/>
    <property type="project" value="UniProtKB-KW"/>
</dbReference>
<dbReference type="InterPro" id="IPR038614">
    <property type="entry name" value="GK_N_sf"/>
</dbReference>
<evidence type="ECO:0000313" key="4">
    <source>
        <dbReference type="Proteomes" id="UP000662888"/>
    </source>
</evidence>
<keyword evidence="3" id="KW-0808">Transferase</keyword>
<dbReference type="Pfam" id="PF05161">
    <property type="entry name" value="MOFRL"/>
    <property type="match status" value="1"/>
</dbReference>
<dbReference type="PANTHER" id="PTHR12227:SF0">
    <property type="entry name" value="GLYCERATE KINASE"/>
    <property type="match status" value="1"/>
</dbReference>
<dbReference type="SUPFAM" id="SSF82544">
    <property type="entry name" value="GckA/TtuD-like"/>
    <property type="match status" value="1"/>
</dbReference>
<dbReference type="PANTHER" id="PTHR12227">
    <property type="entry name" value="GLYCERATE KINASE"/>
    <property type="match status" value="1"/>
</dbReference>
<dbReference type="InterPro" id="IPR037035">
    <property type="entry name" value="GK-like_C_sf"/>
</dbReference>
<keyword evidence="3" id="KW-0418">Kinase</keyword>
<feature type="domain" description="MOFRL-associated" evidence="2">
    <location>
        <begin position="11"/>
        <end position="231"/>
    </location>
</feature>
<organism evidence="3 4">
    <name type="scientific">Massilia antarctica</name>
    <dbReference type="NCBI Taxonomy" id="2765360"/>
    <lineage>
        <taxon>Bacteria</taxon>
        <taxon>Pseudomonadati</taxon>
        <taxon>Pseudomonadota</taxon>
        <taxon>Betaproteobacteria</taxon>
        <taxon>Burkholderiales</taxon>
        <taxon>Oxalobacteraceae</taxon>
        <taxon>Telluria group</taxon>
        <taxon>Massilia</taxon>
    </lineage>
</organism>
<reference evidence="3 4" key="1">
    <citation type="submission" date="2020-11" db="EMBL/GenBank/DDBJ databases">
        <authorList>
            <person name="Sun Q."/>
        </authorList>
    </citation>
    <scope>NUCLEOTIDE SEQUENCE [LARGE SCALE GENOMIC DNA]</scope>
    <source>
        <strain evidence="3 4">P8398</strain>
    </source>
</reference>
<proteinExistence type="predicted"/>
<accession>A0AA49A9A4</accession>
<evidence type="ECO:0000313" key="3">
    <source>
        <dbReference type="EMBL" id="QPI51199.1"/>
    </source>
</evidence>
<evidence type="ECO:0000259" key="2">
    <source>
        <dbReference type="Pfam" id="PF13660"/>
    </source>
</evidence>
<dbReference type="EMBL" id="CP065053">
    <property type="protein sequence ID" value="QPI51199.1"/>
    <property type="molecule type" value="Genomic_DNA"/>
</dbReference>
<name>A0AA49A9A4_9BURK</name>
<dbReference type="Gene3D" id="3.40.1480.10">
    <property type="entry name" value="MOFRL domain"/>
    <property type="match status" value="1"/>
</dbReference>
<feature type="domain" description="MOFRL" evidence="1">
    <location>
        <begin position="310"/>
        <end position="415"/>
    </location>
</feature>
<sequence>MTDTSAQRALLLELFHSALAAVDPLAVLAPHLPAPPKGRTIVIGAGKAAARMAQAVERHWQGEIGGLVVTRYGHGAPTRHIEVIEAGHPVPDQASTTAARRMLALVRGLGEDDLVLCLMSGGGSALLSLPAPGMTLDDKRDLTRRLLACGAPIGEINCVRRHLSAIKGGRLALACHPARVVTLVVSDVPGDDPAVVASGPTIPDGSSAADALAVLGKYGIAVSPAVRAVLEDAALAAPAIGDARLRGNRAVVIATAQQALDAAAGAARAAGYTPLILSGCMEGEAREVAIVHAGIARQVAAYGQPVPAPCVILSGGETTVTVRGGGRGGRNAEFLLALAIALKGMAGVHAIACDSDGIDGTENNAGALLDPHSLARAALAGVDAGARLIDNDGYSFFAALGDLVVTGPTRTNVNDFRAILVEARAG</sequence>